<proteinExistence type="predicted"/>
<keyword evidence="1" id="KW-0472">Membrane</keyword>
<feature type="transmembrane region" description="Helical" evidence="1">
    <location>
        <begin position="16"/>
        <end position="38"/>
    </location>
</feature>
<reference evidence="2 3" key="1">
    <citation type="submission" date="2011-04" db="EMBL/GenBank/DDBJ databases">
        <title>Complete sequence of Cellulomonas fimi ATCC 484.</title>
        <authorList>
            <consortium name="US DOE Joint Genome Institute"/>
            <person name="Lucas S."/>
            <person name="Han J."/>
            <person name="Lapidus A."/>
            <person name="Cheng J.-F."/>
            <person name="Goodwin L."/>
            <person name="Pitluck S."/>
            <person name="Peters L."/>
            <person name="Chertkov O."/>
            <person name="Detter J.C."/>
            <person name="Han C."/>
            <person name="Tapia R."/>
            <person name="Land M."/>
            <person name="Hauser L."/>
            <person name="Kyrpides N."/>
            <person name="Ivanova N."/>
            <person name="Ovchinnikova G."/>
            <person name="Pagani I."/>
            <person name="Mead D."/>
            <person name="Brumm P."/>
            <person name="Woyke T."/>
        </authorList>
    </citation>
    <scope>NUCLEOTIDE SEQUENCE [LARGE SCALE GENOMIC DNA]</scope>
    <source>
        <strain evidence="3">ATCC 484 / DSM 20113 / JCM 1341 / NBRC 15513 / NCIMB 8980 / NCTC 7547</strain>
    </source>
</reference>
<dbReference type="KEGG" id="cfi:Celf_2001"/>
<name>F4H084_CELFA</name>
<evidence type="ECO:0000313" key="3">
    <source>
        <dbReference type="Proteomes" id="UP000008460"/>
    </source>
</evidence>
<dbReference type="eggNOG" id="COG4726">
    <property type="taxonomic scope" value="Bacteria"/>
</dbReference>
<accession>F4H084</accession>
<dbReference type="RefSeq" id="WP_013771157.1">
    <property type="nucleotide sequence ID" value="NC_015514.1"/>
</dbReference>
<dbReference type="EMBL" id="CP002666">
    <property type="protein sequence ID" value="AEE46131.1"/>
    <property type="molecule type" value="Genomic_DNA"/>
</dbReference>
<protein>
    <submittedName>
        <fullName evidence="2">Uncharacterized protein</fullName>
    </submittedName>
</protein>
<dbReference type="Proteomes" id="UP000008460">
    <property type="component" value="Chromosome"/>
</dbReference>
<evidence type="ECO:0000256" key="1">
    <source>
        <dbReference type="SAM" id="Phobius"/>
    </source>
</evidence>
<evidence type="ECO:0000313" key="2">
    <source>
        <dbReference type="EMBL" id="AEE46131.1"/>
    </source>
</evidence>
<dbReference type="HOGENOM" id="CLU_422556_0_0_11"/>
<keyword evidence="1" id="KW-1133">Transmembrane helix</keyword>
<gene>
    <name evidence="2" type="ordered locus">Celf_2001</name>
</gene>
<sequence>MILRRLRPRGPQDEGAALVLVVGSMLILAMFAFVALSYTVAGQRLARRDQDYNAAMAAAQSGVEDFISRLNRSSAYGRTIDCTNAAWRGPMSTTNPCGWTSTTPVGWQPVVSGATGAKDPAFHYTVGAYNGLNGTYLLTSTGRVGTTYRTVEASVGRGASTDYVYYTDFESADPANVQAYNPTDYPNGVPSDICGKSGNTLAKYWYNGRSAFNAASGPDCNEITFIGGDVLDGEVFTNDTILGTARNGLKPTFLEQVFTADPKCKNAGASNASWEDYCLRPNSVADFSGKKPKYDDPLYLKDNSGEFATAPGCHYFGATRIVFKAGTATTPGRMTVWNRTSVNNGKAPVAIALPGTSTLPSCGSLADLNSPSGATVDVPNEMVVYVAASGGAARQCYKGEIGGASGRTLPLGEFTAAKTNPTGSGDFYTADTNMLETTKFCGEGNVYVEGVVQGRVTVAAAQSVVVTGDLVLAGGLSGNDRDMLGLVATNSVEVFHPRVGRVDAYRPCIAWYSNGSCRTQSSTWSWNTAAPTNEAEVSGWPTRYTDPSTGLKTPDVGIQIAGSIQTLLHSFFVQKYNVGGDKGKLQVNGSIAQRWRGIVGRGSDGYTKLYKYDTRLQYSRPPMFPEWANASWTMRYSGEISTPQAVRR</sequence>
<dbReference type="AlphaFoldDB" id="F4H084"/>
<keyword evidence="3" id="KW-1185">Reference proteome</keyword>
<keyword evidence="1" id="KW-0812">Transmembrane</keyword>
<dbReference type="STRING" id="590998.Celf_2001"/>
<organism evidence="2 3">
    <name type="scientific">Cellulomonas fimi (strain ATCC 484 / DSM 20113 / JCM 1341 / CCUG 24087 / LMG 16345 / NBRC 15513 / NCIMB 8980 / NCTC 7547 / NRS-133)</name>
    <dbReference type="NCBI Taxonomy" id="590998"/>
    <lineage>
        <taxon>Bacteria</taxon>
        <taxon>Bacillati</taxon>
        <taxon>Actinomycetota</taxon>
        <taxon>Actinomycetes</taxon>
        <taxon>Micrococcales</taxon>
        <taxon>Cellulomonadaceae</taxon>
        <taxon>Cellulomonas</taxon>
    </lineage>
</organism>